<dbReference type="Gene3D" id="3.40.50.1000">
    <property type="entry name" value="HAD superfamily/HAD-like"/>
    <property type="match status" value="1"/>
</dbReference>
<dbReference type="InterPro" id="IPR050510">
    <property type="entry name" value="Cation_transp_ATPase_P-type"/>
</dbReference>
<dbReference type="InterPro" id="IPR001757">
    <property type="entry name" value="P_typ_ATPase"/>
</dbReference>
<dbReference type="SFLD" id="SFLDF00027">
    <property type="entry name" value="p-type_atpase"/>
    <property type="match status" value="1"/>
</dbReference>
<dbReference type="Proteomes" id="UP000192872">
    <property type="component" value="Unassembled WGS sequence"/>
</dbReference>
<keyword evidence="5" id="KW-0547">Nucleotide-binding</keyword>
<accession>A0A1W9I148</accession>
<protein>
    <recommendedName>
        <fullName evidence="11">Cation-transporting P-type ATPase N-terminal domain-containing protein</fullName>
    </recommendedName>
</protein>
<keyword evidence="3" id="KW-1003">Cell membrane</keyword>
<dbReference type="SFLD" id="SFLDS00003">
    <property type="entry name" value="Haloacid_Dehalogenase"/>
    <property type="match status" value="1"/>
</dbReference>
<evidence type="ECO:0000256" key="4">
    <source>
        <dbReference type="ARBA" id="ARBA00022692"/>
    </source>
</evidence>
<proteinExistence type="inferred from homology"/>
<sequence length="906" mass="95259">MSTPICHTLSAEDAAVALQTDVQQGLTDAEAAKRLAREGPNALPQGRQASVIALIVRQFRSLMVGLLVAAAVVALALGDVVEALAILVVILLNAAIGFATEWKAASALAALRGQAVASAHVLRNGAAGEIPAQDLVPGDIVVLAAGVRVPADGRVIEDVQLQLDEAALTGESLPVTKSAATVADAQAALGDCINMVHMGSAVTDGRGRCIVTATGAKTEMGRIGALIEGVADQETPLEAKLAQLSRALLVIVLALCAIITLLGWLRGNALLFMVEVGISLAIAAVPEGLLAVTTMTLAVGMQRMARMGALVRRLPAVESLGSTTVICTDKTGTLTRNEMTVRAYRLGGQRVDVTGTGHAAEGRFQVDGRDIDPVLLVLALRIGALCNDSKVNHSDGVVSILGDPTEAALIIAAGKAGLDQAKLHAEYPRIRELPFSSQTMLMATAHTGPGGVAVAYVKGAPGMVLAASTAVLGDSGKSPMTGEALRKARATNDELASGALRVLGLACRDLPDGFDDADLTRGLTFVGFVGMIDPLRDEVKDTVARCREAGIRVVMITGDQQATAAEIGRQLGLDIDQQGRPLQVVHESALGKLDDAGWNKVATETAVFARVSPEHKLKIVEALQHGGQVVAMTGDGVNDAPALRQADIGIAMGIRGTEVAKEAADMVITDDNFATIVSAVEQGRIIVHNILRFIHYLFSCNFAEIVTVGAAIMIGWPLPLGVMQILWLNLVTDIFPAMALALEPSAPDVMRRPPRDPAEPLMTPAFGWLIVWQGSLLAGCTLAAFVVGMRWYGVEDEGLRHAVTIAFMTLAMAQVVHAFSARSRTRSALTSRLFTNGWLWAATAICIVMQIAAVEVPFLRDVLRTVSLSWADWGLVAAGAITPMVVVEFVKLVTRVRSPLERPLEC</sequence>
<dbReference type="Pfam" id="PF00122">
    <property type="entry name" value="E1-E2_ATPase"/>
    <property type="match status" value="1"/>
</dbReference>
<feature type="transmembrane region" description="Helical" evidence="10">
    <location>
        <begin position="277"/>
        <end position="299"/>
    </location>
</feature>
<dbReference type="InterPro" id="IPR023298">
    <property type="entry name" value="ATPase_P-typ_TM_dom_sf"/>
</dbReference>
<dbReference type="Pfam" id="PF00689">
    <property type="entry name" value="Cation_ATPase_C"/>
    <property type="match status" value="1"/>
</dbReference>
<dbReference type="InterPro" id="IPR018303">
    <property type="entry name" value="ATPase_P-typ_P_site"/>
</dbReference>
<evidence type="ECO:0000256" key="5">
    <source>
        <dbReference type="ARBA" id="ARBA00022741"/>
    </source>
</evidence>
<dbReference type="PRINTS" id="PR00119">
    <property type="entry name" value="CATATPASE"/>
</dbReference>
<dbReference type="InterPro" id="IPR023299">
    <property type="entry name" value="ATPase_P-typ_cyto_dom_N"/>
</dbReference>
<feature type="transmembrane region" description="Helical" evidence="10">
    <location>
        <begin position="722"/>
        <end position="742"/>
    </location>
</feature>
<dbReference type="Pfam" id="PF00690">
    <property type="entry name" value="Cation_ATPase_N"/>
    <property type="match status" value="1"/>
</dbReference>
<feature type="transmembrane region" description="Helical" evidence="10">
    <location>
        <begin position="833"/>
        <end position="853"/>
    </location>
</feature>
<dbReference type="GO" id="GO:1990573">
    <property type="term" value="P:potassium ion import across plasma membrane"/>
    <property type="evidence" value="ECO:0007669"/>
    <property type="project" value="TreeGrafter"/>
</dbReference>
<feature type="transmembrane region" description="Helical" evidence="10">
    <location>
        <begin position="247"/>
        <end position="265"/>
    </location>
</feature>
<dbReference type="AlphaFoldDB" id="A0A1W9I148"/>
<evidence type="ECO:0000313" key="12">
    <source>
        <dbReference type="EMBL" id="OQW53171.1"/>
    </source>
</evidence>
<evidence type="ECO:0000256" key="1">
    <source>
        <dbReference type="ARBA" id="ARBA00004651"/>
    </source>
</evidence>
<evidence type="ECO:0000259" key="11">
    <source>
        <dbReference type="SMART" id="SM00831"/>
    </source>
</evidence>
<feature type="transmembrane region" description="Helical" evidence="10">
    <location>
        <begin position="693"/>
        <end position="716"/>
    </location>
</feature>
<dbReference type="InterPro" id="IPR044492">
    <property type="entry name" value="P_typ_ATPase_HD_dom"/>
</dbReference>
<dbReference type="PRINTS" id="PR00120">
    <property type="entry name" value="HATPASE"/>
</dbReference>
<dbReference type="InterPro" id="IPR008250">
    <property type="entry name" value="ATPase_P-typ_transduc_dom_A_sf"/>
</dbReference>
<feature type="transmembrane region" description="Helical" evidence="10">
    <location>
        <begin position="873"/>
        <end position="893"/>
    </location>
</feature>
<dbReference type="PANTHER" id="PTHR43294">
    <property type="entry name" value="SODIUM/POTASSIUM-TRANSPORTING ATPASE SUBUNIT ALPHA"/>
    <property type="match status" value="1"/>
</dbReference>
<keyword evidence="4 10" id="KW-0812">Transmembrane</keyword>
<dbReference type="InterPro" id="IPR036412">
    <property type="entry name" value="HAD-like_sf"/>
</dbReference>
<dbReference type="SUPFAM" id="SSF81653">
    <property type="entry name" value="Calcium ATPase, transduction domain A"/>
    <property type="match status" value="1"/>
</dbReference>
<dbReference type="Gene3D" id="1.20.1110.10">
    <property type="entry name" value="Calcium-transporting ATPase, transmembrane domain"/>
    <property type="match status" value="1"/>
</dbReference>
<keyword evidence="9 10" id="KW-0472">Membrane</keyword>
<dbReference type="InterPro" id="IPR004014">
    <property type="entry name" value="ATPase_P-typ_cation-transptr_N"/>
</dbReference>
<dbReference type="GO" id="GO:0005391">
    <property type="term" value="F:P-type sodium:potassium-exchanging transporter activity"/>
    <property type="evidence" value="ECO:0007669"/>
    <property type="project" value="TreeGrafter"/>
</dbReference>
<keyword evidence="7" id="KW-1278">Translocase</keyword>
<dbReference type="EMBL" id="LWDL01000010">
    <property type="protein sequence ID" value="OQW53171.1"/>
    <property type="molecule type" value="Genomic_DNA"/>
</dbReference>
<name>A0A1W9I148_9HYPH</name>
<dbReference type="Pfam" id="PF13246">
    <property type="entry name" value="Cation_ATPase"/>
    <property type="match status" value="1"/>
</dbReference>
<dbReference type="InterPro" id="IPR023214">
    <property type="entry name" value="HAD_sf"/>
</dbReference>
<dbReference type="InterPro" id="IPR006068">
    <property type="entry name" value="ATPase_P-typ_cation-transptr_C"/>
</dbReference>
<dbReference type="PROSITE" id="PS00154">
    <property type="entry name" value="ATPASE_E1_E2"/>
    <property type="match status" value="1"/>
</dbReference>
<comment type="caution">
    <text evidence="12">The sequence shown here is derived from an EMBL/GenBank/DDBJ whole genome shotgun (WGS) entry which is preliminary data.</text>
</comment>
<feature type="transmembrane region" description="Helical" evidence="10">
    <location>
        <begin position="763"/>
        <end position="787"/>
    </location>
</feature>
<dbReference type="GO" id="GO:0005886">
    <property type="term" value="C:plasma membrane"/>
    <property type="evidence" value="ECO:0007669"/>
    <property type="project" value="UniProtKB-SubCell"/>
</dbReference>
<dbReference type="RefSeq" id="WP_376800995.1">
    <property type="nucleotide sequence ID" value="NZ_DBNB01000038.1"/>
</dbReference>
<evidence type="ECO:0000256" key="7">
    <source>
        <dbReference type="ARBA" id="ARBA00022967"/>
    </source>
</evidence>
<dbReference type="GO" id="GO:0006883">
    <property type="term" value="P:intracellular sodium ion homeostasis"/>
    <property type="evidence" value="ECO:0007669"/>
    <property type="project" value="TreeGrafter"/>
</dbReference>
<dbReference type="SUPFAM" id="SSF56784">
    <property type="entry name" value="HAD-like"/>
    <property type="match status" value="1"/>
</dbReference>
<reference evidence="12 13" key="1">
    <citation type="journal article" date="2017" name="Water Res.">
        <title>Comammox in drinking water systems.</title>
        <authorList>
            <person name="Wang Y."/>
            <person name="Ma L."/>
            <person name="Mao Y."/>
            <person name="Jiang X."/>
            <person name="Xia Y."/>
            <person name="Yu K."/>
            <person name="Li B."/>
            <person name="Zhang T."/>
        </authorList>
    </citation>
    <scope>NUCLEOTIDE SEQUENCE [LARGE SCALE GENOMIC DNA]</scope>
    <source>
        <strain evidence="12">SG_bin8</strain>
    </source>
</reference>
<dbReference type="SFLD" id="SFLDG00002">
    <property type="entry name" value="C1.7:_P-type_atpase_like"/>
    <property type="match status" value="1"/>
</dbReference>
<dbReference type="PANTHER" id="PTHR43294:SF21">
    <property type="entry name" value="CATION TRANSPORTING ATPASE"/>
    <property type="match status" value="1"/>
</dbReference>
<dbReference type="SUPFAM" id="SSF81660">
    <property type="entry name" value="Metal cation-transporting ATPase, ATP-binding domain N"/>
    <property type="match status" value="1"/>
</dbReference>
<dbReference type="Pfam" id="PF08282">
    <property type="entry name" value="Hydrolase_3"/>
    <property type="match status" value="1"/>
</dbReference>
<dbReference type="Gene3D" id="2.70.150.10">
    <property type="entry name" value="Calcium-transporting ATPase, cytoplasmic transduction domain A"/>
    <property type="match status" value="1"/>
</dbReference>
<evidence type="ECO:0000256" key="9">
    <source>
        <dbReference type="ARBA" id="ARBA00023136"/>
    </source>
</evidence>
<dbReference type="Gene3D" id="3.40.1110.10">
    <property type="entry name" value="Calcium-transporting ATPase, cytoplasmic domain N"/>
    <property type="match status" value="1"/>
</dbReference>
<dbReference type="STRING" id="1827387.A4S15_05180"/>
<dbReference type="GO" id="GO:1902600">
    <property type="term" value="P:proton transmembrane transport"/>
    <property type="evidence" value="ECO:0007669"/>
    <property type="project" value="TreeGrafter"/>
</dbReference>
<keyword evidence="8 10" id="KW-1133">Transmembrane helix</keyword>
<feature type="transmembrane region" description="Helical" evidence="10">
    <location>
        <begin position="59"/>
        <end position="77"/>
    </location>
</feature>
<dbReference type="NCBIfam" id="TIGR01494">
    <property type="entry name" value="ATPase_P-type"/>
    <property type="match status" value="2"/>
</dbReference>
<dbReference type="SMART" id="SM00831">
    <property type="entry name" value="Cation_ATPase_N"/>
    <property type="match status" value="1"/>
</dbReference>
<evidence type="ECO:0000256" key="8">
    <source>
        <dbReference type="ARBA" id="ARBA00022989"/>
    </source>
</evidence>
<feature type="domain" description="Cation-transporting P-type ATPase N-terminal" evidence="11">
    <location>
        <begin position="5"/>
        <end position="79"/>
    </location>
</feature>
<feature type="transmembrane region" description="Helical" evidence="10">
    <location>
        <begin position="83"/>
        <end position="102"/>
    </location>
</feature>
<evidence type="ECO:0000256" key="3">
    <source>
        <dbReference type="ARBA" id="ARBA00022475"/>
    </source>
</evidence>
<dbReference type="InterPro" id="IPR059000">
    <property type="entry name" value="ATPase_P-type_domA"/>
</dbReference>
<keyword evidence="6" id="KW-0067">ATP-binding</keyword>
<organism evidence="12 13">
    <name type="scientific">Candidatus Raskinella chloraquaticus</name>
    <dbReference type="NCBI Taxonomy" id="1951219"/>
    <lineage>
        <taxon>Bacteria</taxon>
        <taxon>Pseudomonadati</taxon>
        <taxon>Pseudomonadota</taxon>
        <taxon>Alphaproteobacteria</taxon>
        <taxon>Hyphomicrobiales</taxon>
        <taxon>Phreatobacteraceae</taxon>
        <taxon>Candidatus Raskinella</taxon>
    </lineage>
</organism>
<dbReference type="GO" id="GO:0005524">
    <property type="term" value="F:ATP binding"/>
    <property type="evidence" value="ECO:0007669"/>
    <property type="project" value="UniProtKB-KW"/>
</dbReference>
<evidence type="ECO:0000256" key="6">
    <source>
        <dbReference type="ARBA" id="ARBA00022840"/>
    </source>
</evidence>
<dbReference type="SUPFAM" id="SSF81665">
    <property type="entry name" value="Calcium ATPase, transmembrane domain M"/>
    <property type="match status" value="1"/>
</dbReference>
<dbReference type="GO" id="GO:0016887">
    <property type="term" value="F:ATP hydrolysis activity"/>
    <property type="evidence" value="ECO:0007669"/>
    <property type="project" value="InterPro"/>
</dbReference>
<gene>
    <name evidence="12" type="ORF">A4S15_05180</name>
</gene>
<dbReference type="GO" id="GO:0036376">
    <property type="term" value="P:sodium ion export across plasma membrane"/>
    <property type="evidence" value="ECO:0007669"/>
    <property type="project" value="TreeGrafter"/>
</dbReference>
<comment type="similarity">
    <text evidence="2">Belongs to the cation transport ATPase (P-type) (TC 3.A.3) family. Type IIA subfamily.</text>
</comment>
<evidence type="ECO:0000256" key="2">
    <source>
        <dbReference type="ARBA" id="ARBA00005675"/>
    </source>
</evidence>
<evidence type="ECO:0000256" key="10">
    <source>
        <dbReference type="SAM" id="Phobius"/>
    </source>
</evidence>
<dbReference type="GO" id="GO:0030007">
    <property type="term" value="P:intracellular potassium ion homeostasis"/>
    <property type="evidence" value="ECO:0007669"/>
    <property type="project" value="TreeGrafter"/>
</dbReference>
<evidence type="ECO:0000313" key="13">
    <source>
        <dbReference type="Proteomes" id="UP000192872"/>
    </source>
</evidence>
<dbReference type="FunFam" id="3.40.50.1000:FF:000028">
    <property type="entry name" value="Calcium-transporting P-type ATPase, putative"/>
    <property type="match status" value="1"/>
</dbReference>
<feature type="transmembrane region" description="Helical" evidence="10">
    <location>
        <begin position="799"/>
        <end position="821"/>
    </location>
</feature>
<comment type="subcellular location">
    <subcellularLocation>
        <location evidence="1">Cell membrane</location>
        <topology evidence="1">Multi-pass membrane protein</topology>
    </subcellularLocation>
</comment>